<comment type="caution">
    <text evidence="4">The sequence shown here is derived from an EMBL/GenBank/DDBJ whole genome shotgun (WGS) entry which is preliminary data.</text>
</comment>
<feature type="signal peptide" evidence="2">
    <location>
        <begin position="1"/>
        <end position="22"/>
    </location>
</feature>
<feature type="compositionally biased region" description="Low complexity" evidence="1">
    <location>
        <begin position="78"/>
        <end position="87"/>
    </location>
</feature>
<dbReference type="InterPro" id="IPR018247">
    <property type="entry name" value="EF_Hand_1_Ca_BS"/>
</dbReference>
<evidence type="ECO:0000313" key="4">
    <source>
        <dbReference type="EMBL" id="MFC0633414.1"/>
    </source>
</evidence>
<evidence type="ECO:0000259" key="3">
    <source>
        <dbReference type="PROSITE" id="PS50222"/>
    </source>
</evidence>
<protein>
    <recommendedName>
        <fullName evidence="3">EF-hand domain-containing protein</fullName>
    </recommendedName>
</protein>
<keyword evidence="2" id="KW-0732">Signal</keyword>
<dbReference type="RefSeq" id="WP_376835320.1">
    <property type="nucleotide sequence ID" value="NZ_JBHLSW010000004.1"/>
</dbReference>
<feature type="chain" id="PRO_5047066646" description="EF-hand domain-containing protein" evidence="2">
    <location>
        <begin position="23"/>
        <end position="169"/>
    </location>
</feature>
<dbReference type="InterPro" id="IPR011992">
    <property type="entry name" value="EF-hand-dom_pair"/>
</dbReference>
<dbReference type="PROSITE" id="PS00018">
    <property type="entry name" value="EF_HAND_1"/>
    <property type="match status" value="2"/>
</dbReference>
<evidence type="ECO:0000256" key="1">
    <source>
        <dbReference type="SAM" id="MobiDB-lite"/>
    </source>
</evidence>
<dbReference type="InterPro" id="IPR002048">
    <property type="entry name" value="EF_hand_dom"/>
</dbReference>
<feature type="region of interest" description="Disordered" evidence="1">
    <location>
        <begin position="68"/>
        <end position="111"/>
    </location>
</feature>
<sequence>MKRIIYGTAFGLIVLTAGAAIAQEPRGPGGPGMAMARADADGDGIITRDEFVEARLASLRRLDADANGTVTREEAEAARTQLQAQAEARAETRAERRRERNQRRADRRMERLPITLAEAEAQATAGFDRFDANGDGRLTTEEMDEARARMWAARAGAGGFPGSPDGGEE</sequence>
<organism evidence="4 5">
    <name type="scientific">Brevundimonas balnearis</name>
    <dbReference type="NCBI Taxonomy" id="1572858"/>
    <lineage>
        <taxon>Bacteria</taxon>
        <taxon>Pseudomonadati</taxon>
        <taxon>Pseudomonadota</taxon>
        <taxon>Alphaproteobacteria</taxon>
        <taxon>Caulobacterales</taxon>
        <taxon>Caulobacteraceae</taxon>
        <taxon>Brevundimonas</taxon>
    </lineage>
</organism>
<evidence type="ECO:0000256" key="2">
    <source>
        <dbReference type="SAM" id="SignalP"/>
    </source>
</evidence>
<dbReference type="Proteomes" id="UP001589906">
    <property type="component" value="Unassembled WGS sequence"/>
</dbReference>
<dbReference type="Gene3D" id="1.10.238.10">
    <property type="entry name" value="EF-hand"/>
    <property type="match status" value="2"/>
</dbReference>
<reference evidence="4 5" key="1">
    <citation type="submission" date="2024-09" db="EMBL/GenBank/DDBJ databases">
        <authorList>
            <person name="Sun Q."/>
            <person name="Mori K."/>
        </authorList>
    </citation>
    <scope>NUCLEOTIDE SEQUENCE [LARGE SCALE GENOMIC DNA]</scope>
    <source>
        <strain evidence="4 5">NCAIM B.02621</strain>
    </source>
</reference>
<dbReference type="PROSITE" id="PS50222">
    <property type="entry name" value="EF_HAND_2"/>
    <property type="match status" value="2"/>
</dbReference>
<dbReference type="EMBL" id="JBHLSW010000004">
    <property type="protein sequence ID" value="MFC0633414.1"/>
    <property type="molecule type" value="Genomic_DNA"/>
</dbReference>
<proteinExistence type="predicted"/>
<evidence type="ECO:0000313" key="5">
    <source>
        <dbReference type="Proteomes" id="UP001589906"/>
    </source>
</evidence>
<name>A0ABV6R1B7_9CAUL</name>
<accession>A0ABV6R1B7</accession>
<gene>
    <name evidence="4" type="ORF">ACFFGE_05930</name>
</gene>
<dbReference type="SUPFAM" id="SSF47473">
    <property type="entry name" value="EF-hand"/>
    <property type="match status" value="1"/>
</dbReference>
<keyword evidence="5" id="KW-1185">Reference proteome</keyword>
<dbReference type="Pfam" id="PF13202">
    <property type="entry name" value="EF-hand_5"/>
    <property type="match status" value="2"/>
</dbReference>
<feature type="domain" description="EF-hand" evidence="3">
    <location>
        <begin position="34"/>
        <end position="61"/>
    </location>
</feature>
<feature type="compositionally biased region" description="Basic and acidic residues" evidence="1">
    <location>
        <begin position="88"/>
        <end position="111"/>
    </location>
</feature>
<feature type="domain" description="EF-hand" evidence="3">
    <location>
        <begin position="118"/>
        <end position="153"/>
    </location>
</feature>